<evidence type="ECO:0000256" key="11">
    <source>
        <dbReference type="SAM" id="SignalP"/>
    </source>
</evidence>
<evidence type="ECO:0000256" key="8">
    <source>
        <dbReference type="ARBA" id="ARBA00023180"/>
    </source>
</evidence>
<dbReference type="GeneTree" id="ENSGT00520000062120"/>
<evidence type="ECO:0000313" key="12">
    <source>
        <dbReference type="Ensembl" id="ENSRNOP00000085733.1"/>
    </source>
</evidence>
<evidence type="ECO:0000256" key="7">
    <source>
        <dbReference type="ARBA" id="ARBA00023157"/>
    </source>
</evidence>
<comment type="subcellular location">
    <subcellularLocation>
        <location evidence="1">Cell membrane</location>
        <topology evidence="1">Single-pass type I membrane protein</topology>
    </subcellularLocation>
</comment>
<protein>
    <submittedName>
        <fullName evidence="12">Developmental pluripotency associated 1, pseudogene 1</fullName>
    </submittedName>
</protein>
<feature type="signal peptide" evidence="11">
    <location>
        <begin position="1"/>
        <end position="20"/>
    </location>
</feature>
<evidence type="ECO:0000256" key="6">
    <source>
        <dbReference type="ARBA" id="ARBA00023136"/>
    </source>
</evidence>
<evidence type="ECO:0000256" key="10">
    <source>
        <dbReference type="SAM" id="Phobius"/>
    </source>
</evidence>
<dbReference type="InterPro" id="IPR052331">
    <property type="entry name" value="TIM_domain-containing_protein"/>
</dbReference>
<evidence type="ECO:0000256" key="4">
    <source>
        <dbReference type="ARBA" id="ARBA00022729"/>
    </source>
</evidence>
<dbReference type="PANTHER" id="PTHR47009">
    <property type="entry name" value="HEPATITIS A VIRUS CELLULAR RECEPTOR 1 HOMOLOG"/>
    <property type="match status" value="1"/>
</dbReference>
<keyword evidence="5 10" id="KW-1133">Transmembrane helix</keyword>
<dbReference type="PANTHER" id="PTHR47009:SF5">
    <property type="entry name" value="DPPA1"/>
    <property type="match status" value="1"/>
</dbReference>
<evidence type="ECO:0000256" key="2">
    <source>
        <dbReference type="ARBA" id="ARBA00022475"/>
    </source>
</evidence>
<keyword evidence="3 10" id="KW-0812">Transmembrane</keyword>
<dbReference type="OMA" id="WNHHTEA"/>
<evidence type="ECO:0000256" key="9">
    <source>
        <dbReference type="ARBA" id="ARBA00023319"/>
    </source>
</evidence>
<dbReference type="Ensembl" id="ENSRNOT00000037099.4">
    <property type="protein sequence ID" value="ENSRNOP00000085733.1"/>
    <property type="gene ID" value="ENSRNOG00000028544.4"/>
</dbReference>
<evidence type="ECO:0000313" key="14">
    <source>
        <dbReference type="RGD" id="1586325"/>
    </source>
</evidence>
<evidence type="ECO:0000313" key="13">
    <source>
        <dbReference type="Proteomes" id="UP000002494"/>
    </source>
</evidence>
<dbReference type="RGD" id="1586325">
    <property type="gene designation" value="Dppa1"/>
</dbReference>
<accession>A0A8I6A2Z7</accession>
<evidence type="ECO:0000256" key="1">
    <source>
        <dbReference type="ARBA" id="ARBA00004251"/>
    </source>
</evidence>
<keyword evidence="9" id="KW-0393">Immunoglobulin domain</keyword>
<dbReference type="AGR" id="RGD:1586325"/>
<keyword evidence="7" id="KW-1015">Disulfide bond</keyword>
<gene>
    <name evidence="12 14" type="primary">Dppa1</name>
</gene>
<dbReference type="Proteomes" id="UP000002494">
    <property type="component" value="Chromosome 12"/>
</dbReference>
<reference evidence="12" key="3">
    <citation type="submission" date="2025-09" db="UniProtKB">
        <authorList>
            <consortium name="Ensembl"/>
        </authorList>
    </citation>
    <scope>IDENTIFICATION</scope>
    <source>
        <strain evidence="12">Brown Norway</strain>
    </source>
</reference>
<keyword evidence="6 10" id="KW-0472">Membrane</keyword>
<dbReference type="OrthoDB" id="9628601at2759"/>
<organism evidence="12 13">
    <name type="scientific">Rattus norvegicus</name>
    <name type="common">Rat</name>
    <dbReference type="NCBI Taxonomy" id="10116"/>
    <lineage>
        <taxon>Eukaryota</taxon>
        <taxon>Metazoa</taxon>
        <taxon>Chordata</taxon>
        <taxon>Craniata</taxon>
        <taxon>Vertebrata</taxon>
        <taxon>Euteleostomi</taxon>
        <taxon>Mammalia</taxon>
        <taxon>Eutheria</taxon>
        <taxon>Euarchontoglires</taxon>
        <taxon>Glires</taxon>
        <taxon>Rodentia</taxon>
        <taxon>Myomorpha</taxon>
        <taxon>Muroidea</taxon>
        <taxon>Muridae</taxon>
        <taxon>Murinae</taxon>
        <taxon>Rattus</taxon>
    </lineage>
</organism>
<reference evidence="12" key="1">
    <citation type="submission" date="2024-01" db="EMBL/GenBank/DDBJ databases">
        <title>GRCr8: a new rat reference genome assembly contstructed from accurate long reads and long range scaffolding.</title>
        <authorList>
            <person name="Doris P.A."/>
            <person name="Kalbfleisch T."/>
            <person name="Li K."/>
            <person name="Howe K."/>
            <person name="Wood J."/>
        </authorList>
    </citation>
    <scope>NUCLEOTIDE SEQUENCE [LARGE SCALE GENOMIC DNA]</scope>
    <source>
        <strain evidence="12">Brown Norway</strain>
    </source>
</reference>
<keyword evidence="2" id="KW-1003">Cell membrane</keyword>
<dbReference type="GO" id="GO:0005886">
    <property type="term" value="C:plasma membrane"/>
    <property type="evidence" value="ECO:0007669"/>
    <property type="project" value="UniProtKB-SubCell"/>
</dbReference>
<reference evidence="12" key="2">
    <citation type="submission" date="2025-08" db="UniProtKB">
        <authorList>
            <consortium name="Ensembl"/>
        </authorList>
    </citation>
    <scope>IDENTIFICATION</scope>
    <source>
        <strain evidence="12">Brown Norway</strain>
    </source>
</reference>
<feature type="chain" id="PRO_5035222597" evidence="11">
    <location>
        <begin position="21"/>
        <end position="118"/>
    </location>
</feature>
<dbReference type="AlphaFoldDB" id="A0A8I6A2Z7"/>
<sequence length="118" mass="12938">MMPPQVLISGLLLLLPAAWTTTVTSSDQLWNNHTEVVPTQSPLKISTKDLYIGTSVSAALLILLAGVLAVLKYRHRRKKILESAVVFHGFQNGVFQSTEQSQAVDVYVIEDSKVPVAH</sequence>
<feature type="transmembrane region" description="Helical" evidence="10">
    <location>
        <begin position="50"/>
        <end position="71"/>
    </location>
</feature>
<keyword evidence="13" id="KW-1185">Reference proteome</keyword>
<keyword evidence="4 11" id="KW-0732">Signal</keyword>
<name>A0A8I6A2Z7_RAT</name>
<evidence type="ECO:0000256" key="3">
    <source>
        <dbReference type="ARBA" id="ARBA00022692"/>
    </source>
</evidence>
<keyword evidence="8" id="KW-0325">Glycoprotein</keyword>
<proteinExistence type="predicted"/>
<evidence type="ECO:0000256" key="5">
    <source>
        <dbReference type="ARBA" id="ARBA00022989"/>
    </source>
</evidence>